<dbReference type="SUPFAM" id="SSF53901">
    <property type="entry name" value="Thiolase-like"/>
    <property type="match status" value="1"/>
</dbReference>
<dbReference type="InterPro" id="IPR036736">
    <property type="entry name" value="ACP-like_sf"/>
</dbReference>
<dbReference type="RefSeq" id="WP_007936728.1">
    <property type="nucleotide sequence ID" value="NZ_AKVJ01000035.1"/>
</dbReference>
<dbReference type="PROSITE" id="PS50075">
    <property type="entry name" value="CARRIER"/>
    <property type="match status" value="1"/>
</dbReference>
<evidence type="ECO:0000259" key="10">
    <source>
        <dbReference type="PROSITE" id="PS50075"/>
    </source>
</evidence>
<evidence type="ECO:0000256" key="7">
    <source>
        <dbReference type="ARBA" id="ARBA00022679"/>
    </source>
</evidence>
<dbReference type="GO" id="GO:0005886">
    <property type="term" value="C:plasma membrane"/>
    <property type="evidence" value="ECO:0007669"/>
    <property type="project" value="TreeGrafter"/>
</dbReference>
<keyword evidence="5" id="KW-0963">Cytoplasm</keyword>
<dbReference type="InterPro" id="IPR020806">
    <property type="entry name" value="PKS_PP-bd"/>
</dbReference>
<dbReference type="InterPro" id="IPR020841">
    <property type="entry name" value="PKS_Beta-ketoAc_synthase_dom"/>
</dbReference>
<dbReference type="FunFam" id="3.40.47.10:FF:000019">
    <property type="entry name" value="Polyketide synthase type I"/>
    <property type="match status" value="1"/>
</dbReference>
<dbReference type="GO" id="GO:0031177">
    <property type="term" value="F:phosphopantetheine binding"/>
    <property type="evidence" value="ECO:0007669"/>
    <property type="project" value="InterPro"/>
</dbReference>
<dbReference type="EMBL" id="AKVJ01000035">
    <property type="protein sequence ID" value="EIW16891.1"/>
    <property type="molecule type" value="Genomic_DNA"/>
</dbReference>
<evidence type="ECO:0000256" key="9">
    <source>
        <dbReference type="SAM" id="Coils"/>
    </source>
</evidence>
<proteinExistence type="predicted"/>
<evidence type="ECO:0000256" key="6">
    <source>
        <dbReference type="ARBA" id="ARBA00022553"/>
    </source>
</evidence>
<feature type="domain" description="Ketosynthase family 3 (KS3)" evidence="11">
    <location>
        <begin position="316"/>
        <end position="754"/>
    </location>
</feature>
<keyword evidence="9" id="KW-0175">Coiled coil</keyword>
<evidence type="ECO:0000256" key="2">
    <source>
        <dbReference type="ARBA" id="ARBA00004496"/>
    </source>
</evidence>
<comment type="function">
    <text evidence="1">Involved in some intermediate steps for the synthesis of the antibiotic polyketide bacillaene which is involved in secondary metabolism.</text>
</comment>
<reference evidence="12 13" key="1">
    <citation type="journal article" date="2012" name="J. Bacteriol.">
        <title>Draft Genome Sequences for Two Metal-Reducing Pelosinus fermentans Strains Isolated from a Cr(VI)-Contaminated Site and for Type Strain R7.</title>
        <authorList>
            <person name="Brown S.D."/>
            <person name="Podar M."/>
            <person name="Klingeman D.M."/>
            <person name="Johnson C.M."/>
            <person name="Yang Z.K."/>
            <person name="Utturkar S.M."/>
            <person name="Land M.L."/>
            <person name="Mosher J.J."/>
            <person name="Hurt R.A.Jr."/>
            <person name="Phelps T.J."/>
            <person name="Palumbo A.V."/>
            <person name="Arkin A.P."/>
            <person name="Hazen T.C."/>
            <person name="Elias D.A."/>
        </authorList>
    </citation>
    <scope>NUCLEOTIDE SEQUENCE [LARGE SCALE GENOMIC DNA]</scope>
    <source>
        <strain evidence="12 13">B4</strain>
    </source>
</reference>
<dbReference type="Gene3D" id="1.10.1200.10">
    <property type="entry name" value="ACP-like"/>
    <property type="match status" value="1"/>
</dbReference>
<keyword evidence="6" id="KW-0597">Phosphoprotein</keyword>
<dbReference type="InterPro" id="IPR050091">
    <property type="entry name" value="PKS_NRPS_Biosynth_Enz"/>
</dbReference>
<dbReference type="GO" id="GO:0004315">
    <property type="term" value="F:3-oxoacyl-[acyl-carrier-protein] synthase activity"/>
    <property type="evidence" value="ECO:0007669"/>
    <property type="project" value="InterPro"/>
</dbReference>
<comment type="pathway">
    <text evidence="3">Antibiotic biosynthesis; bacillaene biosynthesis.</text>
</comment>
<dbReference type="GO" id="GO:0006633">
    <property type="term" value="P:fatty acid biosynthetic process"/>
    <property type="evidence" value="ECO:0007669"/>
    <property type="project" value="InterPro"/>
</dbReference>
<dbReference type="OrthoDB" id="1671496at2"/>
<dbReference type="SMART" id="SM01294">
    <property type="entry name" value="PKS_PP_betabranch"/>
    <property type="match status" value="1"/>
</dbReference>
<dbReference type="Pfam" id="PF00109">
    <property type="entry name" value="ketoacyl-synt"/>
    <property type="match status" value="1"/>
</dbReference>
<evidence type="ECO:0000313" key="13">
    <source>
        <dbReference type="Proteomes" id="UP000004324"/>
    </source>
</evidence>
<evidence type="ECO:0000256" key="5">
    <source>
        <dbReference type="ARBA" id="ARBA00022490"/>
    </source>
</evidence>
<dbReference type="InterPro" id="IPR009081">
    <property type="entry name" value="PP-bd_ACP"/>
</dbReference>
<name>I9L9D3_9FIRM</name>
<keyword evidence="8" id="KW-0677">Repeat</keyword>
<dbReference type="InterPro" id="IPR014031">
    <property type="entry name" value="Ketoacyl_synth_C"/>
</dbReference>
<dbReference type="SMART" id="SM00825">
    <property type="entry name" value="PKS_KS"/>
    <property type="match status" value="1"/>
</dbReference>
<evidence type="ECO:0000313" key="12">
    <source>
        <dbReference type="EMBL" id="EIW16891.1"/>
    </source>
</evidence>
<evidence type="ECO:0000256" key="1">
    <source>
        <dbReference type="ARBA" id="ARBA00003299"/>
    </source>
</evidence>
<dbReference type="InterPro" id="IPR014030">
    <property type="entry name" value="Ketoacyl_synth_N"/>
</dbReference>
<organism evidence="12 13">
    <name type="scientific">Pelosinus fermentans B4</name>
    <dbReference type="NCBI Taxonomy" id="1149862"/>
    <lineage>
        <taxon>Bacteria</taxon>
        <taxon>Bacillati</taxon>
        <taxon>Bacillota</taxon>
        <taxon>Negativicutes</taxon>
        <taxon>Selenomonadales</taxon>
        <taxon>Sporomusaceae</taxon>
        <taxon>Pelosinus</taxon>
    </lineage>
</organism>
<dbReference type="PROSITE" id="PS00606">
    <property type="entry name" value="KS3_1"/>
    <property type="match status" value="1"/>
</dbReference>
<dbReference type="Pfam" id="PF02801">
    <property type="entry name" value="Ketoacyl-synt_C"/>
    <property type="match status" value="1"/>
</dbReference>
<evidence type="ECO:0000256" key="4">
    <source>
        <dbReference type="ARBA" id="ARBA00022450"/>
    </source>
</evidence>
<keyword evidence="4" id="KW-0596">Phosphopantetheine</keyword>
<dbReference type="Pfam" id="PF22336">
    <property type="entry name" value="RhiE-like_linker"/>
    <property type="match status" value="2"/>
</dbReference>
<dbReference type="SMART" id="SM00823">
    <property type="entry name" value="PKS_PP"/>
    <property type="match status" value="1"/>
</dbReference>
<evidence type="ECO:0000259" key="11">
    <source>
        <dbReference type="PROSITE" id="PS52004"/>
    </source>
</evidence>
<dbReference type="Proteomes" id="UP000004324">
    <property type="component" value="Unassembled WGS sequence"/>
</dbReference>
<dbReference type="GO" id="GO:0005737">
    <property type="term" value="C:cytoplasm"/>
    <property type="evidence" value="ECO:0007669"/>
    <property type="project" value="UniProtKB-SubCell"/>
</dbReference>
<sequence>PPRRKQEPIPINDHNPALIVLSARNEERLKEQAQQLLRAIKEEGFSDRHLADMAYTLQIGREAMEERLAVMAGSIKELEEKLQSFVSSQEKSEDVYRGQVKRHKETLALLVIDEDMTKAIDAWISKKKYAKLLSLWVKGLSFDWTKLYGEARPRRMSLPTYPFARESYWIPKNELDLEMNYRSKEAFSVADGNDLTLASVDYIKKIIAEVTKISTDRLDSEALFEDIGLDSIMISQLNQKIQQWVGNLDATLFFKYNTIQSLAAYFVESYPAIIAQLIPKHQKNVSNAQALQTANSILRPLKASQGYKAPEKNAAVYDVAIIGVAGRYPKAATLDEFWQNLYEGRDCIEEIPPERWPLEGFFEPDRVKAVAKGLSYCKWGGFLEHVDSFDPLFFNISPRDAMFMDPHERLFLEVSWECLEDSGYTRGALKKDGYGNQIGVFVGATFNNYQLFMAEAARYTNQKMYAVNSQIFSIANRVSYLLNFTGPSLTVDTACSSSLYAIHLACESIRSGQSRMAIAGGVNLSLHPSKYITLSKGQFSASDGRCRAFCEGGTGYVPAEGVGAIFLKPLQEAIRDNDSIYGVIKGSAASHAGKTNGYTVPNPVSQSMVIEHALTQSQIDPRSISCMEAHGTGTALGDPIEVTGLTDVFRKYTKETGFCSLSSVKSNIGHAEAAAGIAQMTKVILQLKHQTLVKNVMHGKGLNPNIDFAQTPFNVQEKTEEWKRPTLQGQEIPRRAGISSFGAGGANAHVVVEEYISKEPEQSKISNTLLVPSLILLSAKNRERLNVQLQQLLTAIENQRFVDADLKDVAYTLQIGREAMDERMAVIAISINELKEKLRSFLAEVDDVTDLYRGHVSRRKDNITVLSEECQEQKEEWLECADYRKLADSWVKGTDFDWNKLYGEKKPRRISLPTYPFSKERYWISEEKQTIADTRLVQQNESRFNEALYTQVIEEMVSENISIDTAVQRLKTISK</sequence>
<dbReference type="CDD" id="cd00833">
    <property type="entry name" value="PKS"/>
    <property type="match status" value="1"/>
</dbReference>
<feature type="coiled-coil region" evidence="9">
    <location>
        <begin position="23"/>
        <end position="81"/>
    </location>
</feature>
<evidence type="ECO:0000256" key="3">
    <source>
        <dbReference type="ARBA" id="ARBA00004789"/>
    </source>
</evidence>
<protein>
    <submittedName>
        <fullName evidence="12">Beta-ketoacyl synthase</fullName>
    </submittedName>
</protein>
<dbReference type="PROSITE" id="PS52004">
    <property type="entry name" value="KS3_2"/>
    <property type="match status" value="1"/>
</dbReference>
<comment type="subcellular location">
    <subcellularLocation>
        <location evidence="2">Cytoplasm</location>
    </subcellularLocation>
</comment>
<comment type="caution">
    <text evidence="12">The sequence shown here is derived from an EMBL/GenBank/DDBJ whole genome shotgun (WGS) entry which is preliminary data.</text>
</comment>
<dbReference type="GO" id="GO:0004312">
    <property type="term" value="F:fatty acid synthase activity"/>
    <property type="evidence" value="ECO:0007669"/>
    <property type="project" value="TreeGrafter"/>
</dbReference>
<dbReference type="PATRIC" id="fig|1149862.3.peg.3615"/>
<dbReference type="PANTHER" id="PTHR43775">
    <property type="entry name" value="FATTY ACID SYNTHASE"/>
    <property type="match status" value="1"/>
</dbReference>
<dbReference type="Gene3D" id="3.40.47.10">
    <property type="match status" value="1"/>
</dbReference>
<dbReference type="InterPro" id="IPR018201">
    <property type="entry name" value="Ketoacyl_synth_AS"/>
</dbReference>
<keyword evidence="7" id="KW-0808">Transferase</keyword>
<gene>
    <name evidence="12" type="ORF">FB4_4650</name>
</gene>
<dbReference type="Gene3D" id="1.10.1240.100">
    <property type="match status" value="1"/>
</dbReference>
<dbReference type="InterPro" id="IPR054514">
    <property type="entry name" value="RhiE-like_linker"/>
</dbReference>
<dbReference type="Pfam" id="PF00550">
    <property type="entry name" value="PP-binding"/>
    <property type="match status" value="1"/>
</dbReference>
<dbReference type="AlphaFoldDB" id="I9L9D3"/>
<feature type="domain" description="Carrier" evidence="10">
    <location>
        <begin position="194"/>
        <end position="270"/>
    </location>
</feature>
<feature type="non-terminal residue" evidence="12">
    <location>
        <position position="1"/>
    </location>
</feature>
<dbReference type="GO" id="GO:0071770">
    <property type="term" value="P:DIM/DIP cell wall layer assembly"/>
    <property type="evidence" value="ECO:0007669"/>
    <property type="project" value="TreeGrafter"/>
</dbReference>
<dbReference type="SUPFAM" id="SSF47336">
    <property type="entry name" value="ACP-like"/>
    <property type="match status" value="1"/>
</dbReference>
<accession>I9L9D3</accession>
<dbReference type="PANTHER" id="PTHR43775:SF37">
    <property type="entry name" value="SI:DKEY-61P9.11"/>
    <property type="match status" value="1"/>
</dbReference>
<keyword evidence="13" id="KW-1185">Reference proteome</keyword>
<dbReference type="Gene3D" id="3.30.70.3290">
    <property type="match status" value="1"/>
</dbReference>
<evidence type="ECO:0000256" key="8">
    <source>
        <dbReference type="ARBA" id="ARBA00022737"/>
    </source>
</evidence>
<dbReference type="InterPro" id="IPR016039">
    <property type="entry name" value="Thiolase-like"/>
</dbReference>